<dbReference type="GO" id="GO:0016592">
    <property type="term" value="C:mediator complex"/>
    <property type="evidence" value="ECO:0007669"/>
    <property type="project" value="InterPro"/>
</dbReference>
<reference evidence="13 14" key="1">
    <citation type="journal article" date="2014" name="Nat. Commun.">
        <title>Molecular traces of alternative social organization in a termite genome.</title>
        <authorList>
            <person name="Terrapon N."/>
            <person name="Li C."/>
            <person name="Robertson H.M."/>
            <person name="Ji L."/>
            <person name="Meng X."/>
            <person name="Booth W."/>
            <person name="Chen Z."/>
            <person name="Childers C.P."/>
            <person name="Glastad K.M."/>
            <person name="Gokhale K."/>
            <person name="Gowin J."/>
            <person name="Gronenberg W."/>
            <person name="Hermansen R.A."/>
            <person name="Hu H."/>
            <person name="Hunt B.G."/>
            <person name="Huylmans A.K."/>
            <person name="Khalil S.M."/>
            <person name="Mitchell R.D."/>
            <person name="Munoz-Torres M.C."/>
            <person name="Mustard J.A."/>
            <person name="Pan H."/>
            <person name="Reese J.T."/>
            <person name="Scharf M.E."/>
            <person name="Sun F."/>
            <person name="Vogel H."/>
            <person name="Xiao J."/>
            <person name="Yang W."/>
            <person name="Yang Z."/>
            <person name="Yang Z."/>
            <person name="Zhou J."/>
            <person name="Zhu J."/>
            <person name="Brent C.S."/>
            <person name="Elsik C.G."/>
            <person name="Goodisman M.A."/>
            <person name="Liberles D.A."/>
            <person name="Roe R.M."/>
            <person name="Vargo E.L."/>
            <person name="Vilcinskas A."/>
            <person name="Wang J."/>
            <person name="Bornberg-Bauer E."/>
            <person name="Korb J."/>
            <person name="Zhang G."/>
            <person name="Liebig J."/>
        </authorList>
    </citation>
    <scope>NUCLEOTIDE SEQUENCE [LARGE SCALE GENOMIC DNA]</scope>
    <source>
        <tissue evidence="13">Whole organism</tissue>
    </source>
</reference>
<feature type="compositionally biased region" description="Low complexity" evidence="10">
    <location>
        <begin position="1531"/>
        <end position="1540"/>
    </location>
</feature>
<dbReference type="InterPro" id="IPR051139">
    <property type="entry name" value="Mediator_complx_sub13"/>
</dbReference>
<evidence type="ECO:0000256" key="2">
    <source>
        <dbReference type="ARBA" id="ARBA00009354"/>
    </source>
</evidence>
<feature type="domain" description="Mediator complex subunit Med13 C-terminal" evidence="11">
    <location>
        <begin position="1674"/>
        <end position="2100"/>
    </location>
</feature>
<evidence type="ECO:0000256" key="7">
    <source>
        <dbReference type="ARBA" id="ARBA00023163"/>
    </source>
</evidence>
<feature type="region of interest" description="Disordered" evidence="10">
    <location>
        <begin position="1912"/>
        <end position="1983"/>
    </location>
</feature>
<evidence type="ECO:0000256" key="4">
    <source>
        <dbReference type="ARBA" id="ARBA00022491"/>
    </source>
</evidence>
<feature type="compositionally biased region" description="Low complexity" evidence="10">
    <location>
        <begin position="340"/>
        <end position="357"/>
    </location>
</feature>
<evidence type="ECO:0000256" key="5">
    <source>
        <dbReference type="ARBA" id="ARBA00023015"/>
    </source>
</evidence>
<dbReference type="Proteomes" id="UP000027135">
    <property type="component" value="Unassembled WGS sequence"/>
</dbReference>
<dbReference type="PANTHER" id="PTHR48249">
    <property type="entry name" value="MEDIATOR OF RNA POLYMERASE II TRANSCRIPTION SUBUNIT 13"/>
    <property type="match status" value="1"/>
</dbReference>
<evidence type="ECO:0000313" key="13">
    <source>
        <dbReference type="EMBL" id="KDR23112.1"/>
    </source>
</evidence>
<feature type="region of interest" description="Disordered" evidence="10">
    <location>
        <begin position="658"/>
        <end position="714"/>
    </location>
</feature>
<sequence>MDVRMHPLVRNLTHQHLLQAQTSSSGIPVILAPFGLAGTLTGQAYKTMDVQTKRQLDEWRHFYPIDTKFSSCEAGSEEVLLPLAVEVVVGGVKMRYPTCYVLVTDMDDPAASPSSAVRQGAVSPTGTAVAVMKTVGLPPSSAAVVTPPCSPCPQSITARSRPPCPSSPFPAAASGHHPASMQHSPTPATRLPEHVWQDSTLNPTQHDSTEQNGVGSDGIPSQLPQAGQWDFTRKSTCSCSKYKKGAGAKHMAQNKGGVNSIGGVKTVKGEKNEKGTRGSGRGGTMPFHRRSPLAEEGAWTVEVAGPLSRVMGGLGTPPGGLPSYPHCQSMTPNPLPNLHGGESVPVPSVGSPASAAPSPLPNPHSQPASVPPADQTMPTLSPHPPPSNSGAGQPQPATPLESQDKVTPSDLNGPKSVSSVSNQVFSPYPATSSVEPVSKPVDSVSGGSQGPASAHSVLASAPLCTTAPSDYLTLKRPVLSSKEYESFLLEEDQPSKLLYDYSTLDAWLNHPVKRFKPSETRSTDSMRPPYNRHSSPTDPYSYNLQQQIVASPPNNLNQPFIKQEIKQEPSCNIPMEVDSVHLNKRSDPYEFEDDMTAPAVSMEGFKRTNSIKEEDRKGGPGNAVGPFDPVTPNGPTNKPTSLYTNEGLQASYKDLDQIFDNSDDTSSDETLQVPTPPGSNKPAGLPEDSASNSVVVKPPRGSGGSTSLNSCGGTGILRPEELSKMFPTPPSLEHNPIASPCGHLSDGPLGELSDGPVGVCIPRCKQEIYPNMGSPQEENIDDWSYVFRLPAVCKFVGSSKYAPLTNLPSQSLPPVTLPSHFVYKPSWQTQYQHQQQQQQQQQQSVEKSASQQSLIPTGSGPNSRPNSVASNHHSSAVIPPHAHLPHPVLPPHPHSRAGLSPISPAAHFPPSPMTLAAMGGSGLPIHLQQQLRSGGPGSVGGVRTPCPAPPPYELPSPATSTASSYLNKNLNSVEPAPTPVMARAPEGNSLVVNILLCDTALNIFRDHNFDSCTLCVCNAGPKVVGNIRGADAGIYLPTPPPQSQSALPFPPTSPFPGMGMNGPAPSYVMGSSPGHHGVAPSVMAMVTEEDPIRCSCGFSAVVNRRLSHRSGLFYEDELEITGIAEDPGDRRKGSLLAYLLPNTSKSGQENLTAGDLVDLVPQNVMELLKEQCVIIQSSSNSLYRASRQFRGNLGPDVPYGTTVNALEFMDGNDVTHVALEQGRQALLESTTVAMCKVEEMQQRQQQIMQHGGRSSNTPCVHRWPYLRAMGPQCNQDIVWVMKSLRPLLQEVIHKKCTTRLWDAPYTVKGPLTWRQFHRLAGRGTDDRCEPQPIPSLMVGHEKDWLSLSPYAIQYWEKLLLEPYSYARDVAYIVVAPDNDYILQRVRTFFRELSATYEVCRLGRHCPITKVLRDGILRVGKTAAVKLAKEPVDEWFTMLGDNPTTNMLKLYAQVCRHHLAPHLSQVPLDKTLLDPPEGSQPLRVAVDRPLPSPMPPPSTPESNQGQIPDKAPSTPKSDHDGEGSLSSRDPLSSGQSSGGSDSSHDEDDQEPPALVVYLVDPFTIGSDSTDLQRLACLGLLRCFTTVLSAVPESIRNNISVQLISLESIMELGKSRDRIRQNDHMRAQAFSVFSQCRRLLTHTSNIKALTGFGTAAMADMFLKSKDEKNRAPYRLYTPLYVLAPVKEKTESGESFGQCGSEQCSVLYVSYCLSEDQRWLLAVATDERGEIFETATINIDIPNRSRRKKASARRIGLQKLMDFIVGVMSQSVRPWRLVVGRIGRIGHGELKGWSWLLSRKSLLKASKHLKEICEQCNLMYPNDVPCVLSACLVSLEPDSALRLMPDQFTPDERFSQTAVNCQLSTPHDVSCTHILVFPTSATSQSSQTAFQEQHINDPELGDDELFSALNDDMPEGIEGMQDFNDIFSWPETGPGGAQSPTGSPRRGDSPSQPGSPSCGVGGTSDQHSPFPCNASSRGGGGLGVDTQEEVGTLHQQPLALGYFVSTAPTGRMPKWFWASCPHLENVCPAFLKNALHLHSPAIQQNSDDLLQQQSAVTVHPLDSQYTTDVLRYVLEGYNALSWLALDSNTRDRLSCLPVHIQALMQLYHMTSALV</sequence>
<comment type="similarity">
    <text evidence="2 9">Belongs to the Mediator complex subunit 13 family.</text>
</comment>
<dbReference type="FunCoup" id="A0A067RH60">
    <property type="interactions" value="1539"/>
</dbReference>
<evidence type="ECO:0000256" key="6">
    <source>
        <dbReference type="ARBA" id="ARBA00023159"/>
    </source>
</evidence>
<feature type="region of interest" description="Disordered" evidence="10">
    <location>
        <begin position="596"/>
        <end position="643"/>
    </location>
</feature>
<keyword evidence="7 9" id="KW-0804">Transcription</keyword>
<dbReference type="eggNOG" id="KOG3600">
    <property type="taxonomic scope" value="Eukaryota"/>
</dbReference>
<feature type="compositionally biased region" description="Polar residues" evidence="10">
    <location>
        <begin position="405"/>
        <end position="435"/>
    </location>
</feature>
<dbReference type="PANTHER" id="PTHR48249:SF3">
    <property type="entry name" value="MEDIATOR OF RNA POLYMERASE II TRANSCRIPTION SUBUNIT 13"/>
    <property type="match status" value="1"/>
</dbReference>
<comment type="function">
    <text evidence="9">Component of the Mediator complex, a coactivator involved in regulated transcription of nearly all RNA polymerase II-dependent genes. Mediator functions as a bridge to convey information from gene-specific regulatory proteins to the basal RNA polymerase II transcription machinery. Mediator is recruited to promoters by direct interactions with regulatory proteins and serves as a scaffold for the assembly of a functional preinitiation complex with RNA polymerase II and the general transcription factors.</text>
</comment>
<evidence type="ECO:0000259" key="12">
    <source>
        <dbReference type="Pfam" id="PF18296"/>
    </source>
</evidence>
<comment type="subunit">
    <text evidence="9">Component of the Mediator complex.</text>
</comment>
<keyword evidence="8 9" id="KW-0539">Nucleus</keyword>
<feature type="region of interest" description="Disordered" evidence="10">
    <location>
        <begin position="1469"/>
        <end position="1548"/>
    </location>
</feature>
<dbReference type="InParanoid" id="A0A067RH60"/>
<evidence type="ECO:0000256" key="3">
    <source>
        <dbReference type="ARBA" id="ARBA00019618"/>
    </source>
</evidence>
<dbReference type="STRING" id="136037.A0A067RH60"/>
<dbReference type="InterPro" id="IPR041285">
    <property type="entry name" value="MID_MedPIWI"/>
</dbReference>
<feature type="compositionally biased region" description="Polar residues" evidence="10">
    <location>
        <begin position="633"/>
        <end position="643"/>
    </location>
</feature>
<keyword evidence="6 9" id="KW-0010">Activator</keyword>
<evidence type="ECO:0000256" key="1">
    <source>
        <dbReference type="ARBA" id="ARBA00004123"/>
    </source>
</evidence>
<evidence type="ECO:0000256" key="10">
    <source>
        <dbReference type="SAM" id="MobiDB-lite"/>
    </source>
</evidence>
<feature type="compositionally biased region" description="Pro residues" evidence="10">
    <location>
        <begin position="1489"/>
        <end position="1498"/>
    </location>
</feature>
<feature type="region of interest" description="Disordered" evidence="10">
    <location>
        <begin position="832"/>
        <end position="920"/>
    </location>
</feature>
<feature type="domain" description="MID" evidence="12">
    <location>
        <begin position="1367"/>
        <end position="1636"/>
    </location>
</feature>
<feature type="compositionally biased region" description="Low complexity" evidence="10">
    <location>
        <begin position="832"/>
        <end position="853"/>
    </location>
</feature>
<feature type="compositionally biased region" description="Basic and acidic residues" evidence="10">
    <location>
        <begin position="604"/>
        <end position="618"/>
    </location>
</feature>
<organism evidence="13 14">
    <name type="scientific">Zootermopsis nevadensis</name>
    <name type="common">Dampwood termite</name>
    <dbReference type="NCBI Taxonomy" id="136037"/>
    <lineage>
        <taxon>Eukaryota</taxon>
        <taxon>Metazoa</taxon>
        <taxon>Ecdysozoa</taxon>
        <taxon>Arthropoda</taxon>
        <taxon>Hexapoda</taxon>
        <taxon>Insecta</taxon>
        <taxon>Pterygota</taxon>
        <taxon>Neoptera</taxon>
        <taxon>Polyneoptera</taxon>
        <taxon>Dictyoptera</taxon>
        <taxon>Blattodea</taxon>
        <taxon>Blattoidea</taxon>
        <taxon>Termitoidae</taxon>
        <taxon>Termopsidae</taxon>
        <taxon>Zootermopsis</taxon>
    </lineage>
</organism>
<dbReference type="OMA" id="SPYAIQY"/>
<accession>A0A067RH60</accession>
<feature type="region of interest" description="Disordered" evidence="10">
    <location>
        <begin position="143"/>
        <end position="222"/>
    </location>
</feature>
<keyword evidence="14" id="KW-1185">Reference proteome</keyword>
<dbReference type="GO" id="GO:0045944">
    <property type="term" value="P:positive regulation of transcription by RNA polymerase II"/>
    <property type="evidence" value="ECO:0007669"/>
    <property type="project" value="TreeGrafter"/>
</dbReference>
<protein>
    <recommendedName>
        <fullName evidence="3 9">Mediator of RNA polymerase II transcription subunit 13</fullName>
    </recommendedName>
</protein>
<feature type="compositionally biased region" description="Basic and acidic residues" evidence="10">
    <location>
        <begin position="267"/>
        <end position="276"/>
    </location>
</feature>
<feature type="compositionally biased region" description="Polar residues" evidence="10">
    <location>
        <begin position="197"/>
        <end position="214"/>
    </location>
</feature>
<feature type="compositionally biased region" description="Polar residues" evidence="10">
    <location>
        <begin position="854"/>
        <end position="874"/>
    </location>
</feature>
<feature type="region of interest" description="Disordered" evidence="10">
    <location>
        <begin position="310"/>
        <end position="454"/>
    </location>
</feature>
<name>A0A067RH60_ZOONE</name>
<keyword evidence="4 9" id="KW-0678">Repressor</keyword>
<evidence type="ECO:0000259" key="11">
    <source>
        <dbReference type="Pfam" id="PF06333"/>
    </source>
</evidence>
<comment type="subcellular location">
    <subcellularLocation>
        <location evidence="1 9">Nucleus</location>
    </subcellularLocation>
</comment>
<proteinExistence type="inferred from homology"/>
<evidence type="ECO:0000313" key="14">
    <source>
        <dbReference type="Proteomes" id="UP000027135"/>
    </source>
</evidence>
<dbReference type="Pfam" id="PF06333">
    <property type="entry name" value="Med13_C"/>
    <property type="match status" value="1"/>
</dbReference>
<evidence type="ECO:0000256" key="9">
    <source>
        <dbReference type="RuleBase" id="RU364134"/>
    </source>
</evidence>
<gene>
    <name evidence="13" type="ORF">L798_15194</name>
</gene>
<feature type="compositionally biased region" description="Low complexity" evidence="10">
    <location>
        <begin position="169"/>
        <end position="180"/>
    </location>
</feature>
<dbReference type="Pfam" id="PF18296">
    <property type="entry name" value="MID_MedPIWI"/>
    <property type="match status" value="1"/>
</dbReference>
<dbReference type="GO" id="GO:0003713">
    <property type="term" value="F:transcription coactivator activity"/>
    <property type="evidence" value="ECO:0007669"/>
    <property type="project" value="TreeGrafter"/>
</dbReference>
<dbReference type="InterPro" id="IPR009401">
    <property type="entry name" value="Med13_C"/>
</dbReference>
<feature type="region of interest" description="Disordered" evidence="10">
    <location>
        <begin position="250"/>
        <end position="288"/>
    </location>
</feature>
<feature type="region of interest" description="Disordered" evidence="10">
    <location>
        <begin position="518"/>
        <end position="537"/>
    </location>
</feature>
<keyword evidence="5 9" id="KW-0805">Transcription regulation</keyword>
<evidence type="ECO:0000256" key="8">
    <source>
        <dbReference type="ARBA" id="ARBA00023242"/>
    </source>
</evidence>
<dbReference type="EMBL" id="KK852473">
    <property type="protein sequence ID" value="KDR23112.1"/>
    <property type="molecule type" value="Genomic_DNA"/>
</dbReference>